<reference evidence="6 7" key="1">
    <citation type="journal article" date="2017" name="G3 (Bethesda)">
        <title>First Draft Genome Sequence of the Pathogenic Fungus Lomentospora prolificans (Formerly Scedosporium prolificans).</title>
        <authorList>
            <person name="Luo R."/>
            <person name="Zimin A."/>
            <person name="Workman R."/>
            <person name="Fan Y."/>
            <person name="Pertea G."/>
            <person name="Grossman N."/>
            <person name="Wear M.P."/>
            <person name="Jia B."/>
            <person name="Miller H."/>
            <person name="Casadevall A."/>
            <person name="Timp W."/>
            <person name="Zhang S.X."/>
            <person name="Salzberg S.L."/>
        </authorList>
    </citation>
    <scope>NUCLEOTIDE SEQUENCE [LARGE SCALE GENOMIC DNA]</scope>
    <source>
        <strain evidence="6 7">JHH-5317</strain>
    </source>
</reference>
<evidence type="ECO:0000313" key="6">
    <source>
        <dbReference type="EMBL" id="PKS08471.1"/>
    </source>
</evidence>
<dbReference type="Proteomes" id="UP000233524">
    <property type="component" value="Unassembled WGS sequence"/>
</dbReference>
<dbReference type="InterPro" id="IPR032466">
    <property type="entry name" value="Metal_Hydrolase"/>
</dbReference>
<keyword evidence="7" id="KW-1185">Reference proteome</keyword>
<dbReference type="OrthoDB" id="194468at2759"/>
<dbReference type="VEuPathDB" id="FungiDB:jhhlp_004854"/>
<accession>A0A2N3N7P0</accession>
<dbReference type="AlphaFoldDB" id="A0A2N3N7P0"/>
<keyword evidence="2" id="KW-0479">Metal-binding</keyword>
<feature type="domain" description="Amidohydrolase-related" evidence="5">
    <location>
        <begin position="85"/>
        <end position="431"/>
    </location>
</feature>
<comment type="caution">
    <text evidence="6">The sequence shown here is derived from an EMBL/GenBank/DDBJ whole genome shotgun (WGS) entry which is preliminary data.</text>
</comment>
<dbReference type="InterPro" id="IPR011059">
    <property type="entry name" value="Metal-dep_hydrolase_composite"/>
</dbReference>
<organism evidence="6 7">
    <name type="scientific">Lomentospora prolificans</name>
    <dbReference type="NCBI Taxonomy" id="41688"/>
    <lineage>
        <taxon>Eukaryota</taxon>
        <taxon>Fungi</taxon>
        <taxon>Dikarya</taxon>
        <taxon>Ascomycota</taxon>
        <taxon>Pezizomycotina</taxon>
        <taxon>Sordariomycetes</taxon>
        <taxon>Hypocreomycetidae</taxon>
        <taxon>Microascales</taxon>
        <taxon>Microascaceae</taxon>
        <taxon>Lomentospora</taxon>
    </lineage>
</organism>
<evidence type="ECO:0000256" key="4">
    <source>
        <dbReference type="ARBA" id="ARBA00022833"/>
    </source>
</evidence>
<dbReference type="InterPro" id="IPR006680">
    <property type="entry name" value="Amidohydro-rel"/>
</dbReference>
<evidence type="ECO:0000313" key="7">
    <source>
        <dbReference type="Proteomes" id="UP000233524"/>
    </source>
</evidence>
<dbReference type="SUPFAM" id="SSF51556">
    <property type="entry name" value="Metallo-dependent hydrolases"/>
    <property type="match status" value="1"/>
</dbReference>
<name>A0A2N3N7P0_9PEZI</name>
<dbReference type="GO" id="GO:0019239">
    <property type="term" value="F:deaminase activity"/>
    <property type="evidence" value="ECO:0007669"/>
    <property type="project" value="TreeGrafter"/>
</dbReference>
<dbReference type="EMBL" id="NLAX01000095">
    <property type="protein sequence ID" value="PKS08471.1"/>
    <property type="molecule type" value="Genomic_DNA"/>
</dbReference>
<comment type="cofactor">
    <cofactor evidence="1">
        <name>Zn(2+)</name>
        <dbReference type="ChEBI" id="CHEBI:29105"/>
    </cofactor>
</comment>
<dbReference type="Gene3D" id="3.20.20.140">
    <property type="entry name" value="Metal-dependent hydrolases"/>
    <property type="match status" value="1"/>
</dbReference>
<evidence type="ECO:0000259" key="5">
    <source>
        <dbReference type="Pfam" id="PF01979"/>
    </source>
</evidence>
<dbReference type="GO" id="GO:0046872">
    <property type="term" value="F:metal ion binding"/>
    <property type="evidence" value="ECO:0007669"/>
    <property type="project" value="UniProtKB-KW"/>
</dbReference>
<dbReference type="PANTHER" id="PTHR11271:SF37">
    <property type="entry name" value="FAMILY PROTEIN, PUTATIVE (AFU_ORTHOLOGUE AFUA_4G00460)-RELATED"/>
    <property type="match status" value="1"/>
</dbReference>
<sequence>MRSRRYATAAAAIQIFVTLGSSSRVLLREGTIVSWDAVTESVEVVRGGSLLITDDVITAIYKNGEEASDAVTAEDTEIIDATDMIITPGFIDTHRHGWQTAFRTIGSNTSLWEYFNRYGEFVTNSLFTPDDVYIGQLAGLYEALNAGVTTTLDHAHHTWSDLTAEAGLQASADSGARVFWAYAFHEVEGYTIEQQMVNFKKLADADIVKGTPATLGIAYDGFDSAAAANVTEGLQELIRPCYLHVWAVLADNSPETLHSLDILNISVPVVFSHASFISHTGYQLLRQTNQYVSITPESELHYGHGHPKSHLIQDQAALGVDTHFTFSTDILTQARIWLQRVRARFYDAALDRWQIPVNNPMSVNQAFLLSTRNGALSLRRPDLGIIAPGAKADIVVWNGRNPGLLGWADPVAAVILHASIADIEHVLVDGKFKKRNGKLVVPEYEDVAAKFLESARRIQAQMKAIPLPVPSGLWQTGAELVQTDIADVLRGDLTGYGRTFL</sequence>
<gene>
    <name evidence="6" type="ORF">jhhlp_004854</name>
</gene>
<dbReference type="STRING" id="41688.A0A2N3N7P0"/>
<dbReference type="PANTHER" id="PTHR11271">
    <property type="entry name" value="GUANINE DEAMINASE"/>
    <property type="match status" value="1"/>
</dbReference>
<dbReference type="SUPFAM" id="SSF51338">
    <property type="entry name" value="Composite domain of metallo-dependent hydrolases"/>
    <property type="match status" value="2"/>
</dbReference>
<dbReference type="InParanoid" id="A0A2N3N7P0"/>
<evidence type="ECO:0000256" key="3">
    <source>
        <dbReference type="ARBA" id="ARBA00022801"/>
    </source>
</evidence>
<dbReference type="InterPro" id="IPR051607">
    <property type="entry name" value="Metallo-dep_hydrolases"/>
</dbReference>
<proteinExistence type="predicted"/>
<keyword evidence="4" id="KW-0862">Zinc</keyword>
<dbReference type="Gene3D" id="2.30.40.10">
    <property type="entry name" value="Urease, subunit C, domain 1"/>
    <property type="match status" value="1"/>
</dbReference>
<evidence type="ECO:0000256" key="2">
    <source>
        <dbReference type="ARBA" id="ARBA00022723"/>
    </source>
</evidence>
<evidence type="ECO:0000256" key="1">
    <source>
        <dbReference type="ARBA" id="ARBA00001947"/>
    </source>
</evidence>
<dbReference type="GO" id="GO:0005829">
    <property type="term" value="C:cytosol"/>
    <property type="evidence" value="ECO:0007669"/>
    <property type="project" value="TreeGrafter"/>
</dbReference>
<protein>
    <recommendedName>
        <fullName evidence="5">Amidohydrolase-related domain-containing protein</fullName>
    </recommendedName>
</protein>
<dbReference type="Pfam" id="PF01979">
    <property type="entry name" value="Amidohydro_1"/>
    <property type="match status" value="1"/>
</dbReference>
<keyword evidence="3" id="KW-0378">Hydrolase</keyword>